<proteinExistence type="predicted"/>
<organism evidence="1 2">
    <name type="scientific">Coniosporium uncinatum</name>
    <dbReference type="NCBI Taxonomy" id="93489"/>
    <lineage>
        <taxon>Eukaryota</taxon>
        <taxon>Fungi</taxon>
        <taxon>Dikarya</taxon>
        <taxon>Ascomycota</taxon>
        <taxon>Pezizomycotina</taxon>
        <taxon>Dothideomycetes</taxon>
        <taxon>Dothideomycetes incertae sedis</taxon>
        <taxon>Coniosporium</taxon>
    </lineage>
</organism>
<gene>
    <name evidence="1" type="ORF">LTS18_002648</name>
</gene>
<evidence type="ECO:0000313" key="1">
    <source>
        <dbReference type="EMBL" id="KAK3063144.1"/>
    </source>
</evidence>
<accession>A0ACC3D7K9</accession>
<comment type="caution">
    <text evidence="1">The sequence shown here is derived from an EMBL/GenBank/DDBJ whole genome shotgun (WGS) entry which is preliminary data.</text>
</comment>
<dbReference type="Proteomes" id="UP001186974">
    <property type="component" value="Unassembled WGS sequence"/>
</dbReference>
<protein>
    <submittedName>
        <fullName evidence="1">Uncharacterized protein</fullName>
    </submittedName>
</protein>
<keyword evidence="2" id="KW-1185">Reference proteome</keyword>
<sequence length="502" mass="55834">MSSEQASLRPYDADLWAMLEAEQGFKMCVPSSAIDSAIAQQPKPVTYHWTKKPDSDCRQASGSGRCCVKLSTAITILHPELQLGHPTTHEIKYDNTNEPLSRQPDERFCEEEVAGQHAVWFSGEHFIRLRRCGELISSALALGLHENIQPSASIPFFLAELRKRAFASAYGDDKIASIFLGRPPRLSHRYCVIQAPLDLHEDELLSEGAELQSALNGLDADGWNKAGLVRRCGWVRVGLRSNIIREDILELSLGNHSKEETTVLAEAIISKLRKQYADLPPHYRPAYDTDWAAERNPLGALLIICSRMTYEMNQLLIQMVLIKKTGTDTGELIACARRMFKDVLQFATRRDITRDFQADHSWIMGTNGLRSASILAIELLKQEQLPGYLSSNPVPRSETIKDLSVFLACLASVDPNDGCWTVCNHGRKILDEILDKILTPAPVKPDAPVLGPGQMPALAPADSLSGMGVDLSAPYPFDNDADFVRWLENMEWEKGGSWTNLA</sequence>
<dbReference type="EMBL" id="JAWDJW010006974">
    <property type="protein sequence ID" value="KAK3063144.1"/>
    <property type="molecule type" value="Genomic_DNA"/>
</dbReference>
<reference evidence="1" key="1">
    <citation type="submission" date="2024-09" db="EMBL/GenBank/DDBJ databases">
        <title>Black Yeasts Isolated from many extreme environments.</title>
        <authorList>
            <person name="Coleine C."/>
            <person name="Stajich J.E."/>
            <person name="Selbmann L."/>
        </authorList>
    </citation>
    <scope>NUCLEOTIDE SEQUENCE</scope>
    <source>
        <strain evidence="1">CCFEE 5737</strain>
    </source>
</reference>
<evidence type="ECO:0000313" key="2">
    <source>
        <dbReference type="Proteomes" id="UP001186974"/>
    </source>
</evidence>
<name>A0ACC3D7K9_9PEZI</name>